<keyword evidence="3 4" id="KW-0443">Lipid metabolism</keyword>
<dbReference type="EC" id="3.1.1.-" evidence="5"/>
<comment type="function">
    <text evidence="5">Lipolytic acyl hydrolase (LAH).</text>
</comment>
<feature type="short sequence motif" description="DGA/G" evidence="4">
    <location>
        <begin position="221"/>
        <end position="223"/>
    </location>
</feature>
<evidence type="ECO:0000256" key="3">
    <source>
        <dbReference type="ARBA" id="ARBA00023098"/>
    </source>
</evidence>
<accession>A0ABR2BE56</accession>
<dbReference type="PROSITE" id="PS51635">
    <property type="entry name" value="PNPLA"/>
    <property type="match status" value="1"/>
</dbReference>
<gene>
    <name evidence="7" type="ORF">V6N12_067382</name>
</gene>
<comment type="caution">
    <text evidence="7">The sequence shown here is derived from an EMBL/GenBank/DDBJ whole genome shotgun (WGS) entry which is preliminary data.</text>
</comment>
<dbReference type="Proteomes" id="UP001472677">
    <property type="component" value="Unassembled WGS sequence"/>
</dbReference>
<proteinExistence type="inferred from homology"/>
<keyword evidence="4 5" id="KW-0378">Hydrolase</keyword>
<protein>
    <recommendedName>
        <fullName evidence="5">Patatin</fullName>
        <ecNumber evidence="5">3.1.1.-</ecNumber>
    </recommendedName>
</protein>
<feature type="short sequence motif" description="GXSXG" evidence="4">
    <location>
        <begin position="74"/>
        <end position="78"/>
    </location>
</feature>
<feature type="active site" description="Proton acceptor" evidence="4">
    <location>
        <position position="221"/>
    </location>
</feature>
<dbReference type="PANTHER" id="PTHR32176">
    <property type="entry name" value="XYLOSE ISOMERASE"/>
    <property type="match status" value="1"/>
</dbReference>
<evidence type="ECO:0000256" key="2">
    <source>
        <dbReference type="ARBA" id="ARBA00022963"/>
    </source>
</evidence>
<evidence type="ECO:0000259" key="6">
    <source>
        <dbReference type="PROSITE" id="PS51635"/>
    </source>
</evidence>
<evidence type="ECO:0000313" key="7">
    <source>
        <dbReference type="EMBL" id="KAK8505416.1"/>
    </source>
</evidence>
<feature type="short sequence motif" description="GXGXXG" evidence="4">
    <location>
        <begin position="36"/>
        <end position="41"/>
    </location>
</feature>
<evidence type="ECO:0000256" key="5">
    <source>
        <dbReference type="RuleBase" id="RU361262"/>
    </source>
</evidence>
<dbReference type="Pfam" id="PF01734">
    <property type="entry name" value="Patatin"/>
    <property type="match status" value="1"/>
</dbReference>
<feature type="domain" description="PNPLA" evidence="6">
    <location>
        <begin position="32"/>
        <end position="234"/>
    </location>
</feature>
<sequence>MLLTNTDFNFNLRNLSRKMATPSSANRMVTVLSIDGGGVRGIIPGTILAVLESLLQDLDGPDARIADYFDVVAGTSTGGLISGILAAPNSENRPKFRATEINNFYYEYGPLIFPPDQRPPVAGFPQGRPVYDGVALRDAANELLQDITMSNTVTNVVIPAFDIKRLQPVVFSTNDAKSDVSSNARLADVCIGTAAVPIYLPAHYFETHHADGRVRTFDIIDGGIAAANPVLVAMDSISKEMWELKKGEAEPLDYKTLLVLSLGCGEAQFEEKYSAEIVNRWGWFLWLSPLFQSLFAASFGMVDFHTAARFKSFHSEKNYLRIQETGLTGEAVAMDLATKENLDNLVAIANNLLDQPVSRVNLETRAFEQVEGGFTNRDALADFAKKLSLNRKLRLAS</sequence>
<organism evidence="7 8">
    <name type="scientific">Hibiscus sabdariffa</name>
    <name type="common">roselle</name>
    <dbReference type="NCBI Taxonomy" id="183260"/>
    <lineage>
        <taxon>Eukaryota</taxon>
        <taxon>Viridiplantae</taxon>
        <taxon>Streptophyta</taxon>
        <taxon>Embryophyta</taxon>
        <taxon>Tracheophyta</taxon>
        <taxon>Spermatophyta</taxon>
        <taxon>Magnoliopsida</taxon>
        <taxon>eudicotyledons</taxon>
        <taxon>Gunneridae</taxon>
        <taxon>Pentapetalae</taxon>
        <taxon>rosids</taxon>
        <taxon>malvids</taxon>
        <taxon>Malvales</taxon>
        <taxon>Malvaceae</taxon>
        <taxon>Malvoideae</taxon>
        <taxon>Hibiscus</taxon>
    </lineage>
</organism>
<dbReference type="InterPro" id="IPR016035">
    <property type="entry name" value="Acyl_Trfase/lysoPLipase"/>
</dbReference>
<keyword evidence="2 4" id="KW-0442">Lipid degradation</keyword>
<dbReference type="EMBL" id="JBBPBM010000128">
    <property type="protein sequence ID" value="KAK8505416.1"/>
    <property type="molecule type" value="Genomic_DNA"/>
</dbReference>
<evidence type="ECO:0000256" key="4">
    <source>
        <dbReference type="PROSITE-ProRule" id="PRU01161"/>
    </source>
</evidence>
<comment type="domain">
    <text evidence="5">The nitrogen atoms of the two glycine residues in the GGXR motif define the oxyanion hole, and stabilize the oxyanion that forms during the nucleophilic attack by the catalytic serine during substrate cleavage.</text>
</comment>
<dbReference type="InterPro" id="IPR002641">
    <property type="entry name" value="PNPLA_dom"/>
</dbReference>
<dbReference type="SUPFAM" id="SSF52151">
    <property type="entry name" value="FabD/lysophospholipase-like"/>
    <property type="match status" value="1"/>
</dbReference>
<evidence type="ECO:0000256" key="1">
    <source>
        <dbReference type="ARBA" id="ARBA00010240"/>
    </source>
</evidence>
<feature type="active site" description="Nucleophile" evidence="4">
    <location>
        <position position="76"/>
    </location>
</feature>
<dbReference type="PANTHER" id="PTHR32176:SF99">
    <property type="entry name" value="PATATIN"/>
    <property type="match status" value="1"/>
</dbReference>
<evidence type="ECO:0000313" key="8">
    <source>
        <dbReference type="Proteomes" id="UP001472677"/>
    </source>
</evidence>
<comment type="similarity">
    <text evidence="1 5">Belongs to the patatin family.</text>
</comment>
<dbReference type="Gene3D" id="3.40.1090.10">
    <property type="entry name" value="Cytosolic phospholipase A2 catalytic domain"/>
    <property type="match status" value="1"/>
</dbReference>
<keyword evidence="8" id="KW-1185">Reference proteome</keyword>
<name>A0ABR2BE56_9ROSI</name>
<reference evidence="7 8" key="1">
    <citation type="journal article" date="2024" name="G3 (Bethesda)">
        <title>Genome assembly of Hibiscus sabdariffa L. provides insights into metabolisms of medicinal natural products.</title>
        <authorList>
            <person name="Kim T."/>
        </authorList>
    </citation>
    <scope>NUCLEOTIDE SEQUENCE [LARGE SCALE GENOMIC DNA]</scope>
    <source>
        <strain evidence="7">TK-2024</strain>
        <tissue evidence="7">Old leaves</tissue>
    </source>
</reference>